<dbReference type="InterPro" id="IPR036691">
    <property type="entry name" value="Endo/exonu/phosph_ase_sf"/>
</dbReference>
<dbReference type="PANTHER" id="PTHR46890">
    <property type="entry name" value="NON-LTR RETROLELEMENT REVERSE TRANSCRIPTASE-LIKE PROTEIN-RELATED"/>
    <property type="match status" value="1"/>
</dbReference>
<evidence type="ECO:0000259" key="1">
    <source>
        <dbReference type="PROSITE" id="PS50878"/>
    </source>
</evidence>
<dbReference type="Pfam" id="PF13456">
    <property type="entry name" value="RVT_3"/>
    <property type="match status" value="1"/>
</dbReference>
<dbReference type="InterPro" id="IPR026960">
    <property type="entry name" value="RVT-Znf"/>
</dbReference>
<organism evidence="3 4">
    <name type="scientific">Coffea arabica</name>
    <name type="common">Arabian coffee</name>
    <dbReference type="NCBI Taxonomy" id="13443"/>
    <lineage>
        <taxon>Eukaryota</taxon>
        <taxon>Viridiplantae</taxon>
        <taxon>Streptophyta</taxon>
        <taxon>Embryophyta</taxon>
        <taxon>Tracheophyta</taxon>
        <taxon>Spermatophyta</taxon>
        <taxon>Magnoliopsida</taxon>
        <taxon>eudicotyledons</taxon>
        <taxon>Gunneridae</taxon>
        <taxon>Pentapetalae</taxon>
        <taxon>asterids</taxon>
        <taxon>lamiids</taxon>
        <taxon>Gentianales</taxon>
        <taxon>Rubiaceae</taxon>
        <taxon>Ixoroideae</taxon>
        <taxon>Gardenieae complex</taxon>
        <taxon>Bertiereae - Coffeeae clade</taxon>
        <taxon>Coffeeae</taxon>
        <taxon>Coffea</taxon>
    </lineage>
</organism>
<feature type="domain" description="Reverse transcriptase" evidence="1">
    <location>
        <begin position="447"/>
        <end position="727"/>
    </location>
</feature>
<name>A0A6P6X0Q0_COFAR</name>
<dbReference type="InterPro" id="IPR044730">
    <property type="entry name" value="RNase_H-like_dom_plant"/>
</dbReference>
<dbReference type="PANTHER" id="PTHR46890:SF48">
    <property type="entry name" value="RNA-DIRECTED DNA POLYMERASE"/>
    <property type="match status" value="1"/>
</dbReference>
<dbReference type="InterPro" id="IPR036397">
    <property type="entry name" value="RNaseH_sf"/>
</dbReference>
<evidence type="ECO:0000313" key="4">
    <source>
        <dbReference type="RefSeq" id="XP_027120521.1"/>
    </source>
</evidence>
<dbReference type="GeneID" id="113737492"/>
<evidence type="ECO:0000259" key="2">
    <source>
        <dbReference type="PROSITE" id="PS50879"/>
    </source>
</evidence>
<dbReference type="RefSeq" id="XP_027120521.1">
    <property type="nucleotide sequence ID" value="XM_027264720.1"/>
</dbReference>
<reference evidence="3" key="1">
    <citation type="journal article" date="2025" name="Foods">
        <title>Unveiling the Microbial Signatures of Arabica Coffee Cherries: Insights into Ripeness Specific Diversity, Functional Traits, and Implications for Quality and Safety.</title>
        <authorList>
            <consortium name="RefSeq"/>
            <person name="Tenea G.N."/>
            <person name="Cifuentes V."/>
            <person name="Reyes P."/>
            <person name="Cevallos-Vallejos M."/>
        </authorList>
    </citation>
    <scope>NUCLEOTIDE SEQUENCE [LARGE SCALE GENOMIC DNA]</scope>
</reference>
<dbReference type="GO" id="GO:0003676">
    <property type="term" value="F:nucleic acid binding"/>
    <property type="evidence" value="ECO:0007669"/>
    <property type="project" value="InterPro"/>
</dbReference>
<dbReference type="SUPFAM" id="SSF56672">
    <property type="entry name" value="DNA/RNA polymerases"/>
    <property type="match status" value="1"/>
</dbReference>
<dbReference type="CDD" id="cd06222">
    <property type="entry name" value="RNase_H_like"/>
    <property type="match status" value="1"/>
</dbReference>
<dbReference type="Pfam" id="PF13966">
    <property type="entry name" value="zf-RVT"/>
    <property type="match status" value="1"/>
</dbReference>
<reference evidence="4" key="2">
    <citation type="submission" date="2025-08" db="UniProtKB">
        <authorList>
            <consortium name="RefSeq"/>
        </authorList>
    </citation>
    <scope>IDENTIFICATION</scope>
    <source>
        <tissue evidence="4">Leaves</tissue>
    </source>
</reference>
<dbReference type="PROSITE" id="PS50878">
    <property type="entry name" value="RT_POL"/>
    <property type="match status" value="1"/>
</dbReference>
<dbReference type="AlphaFoldDB" id="A0A6P6X0Q0"/>
<feature type="domain" description="RNase H type-1" evidence="2">
    <location>
        <begin position="1004"/>
        <end position="1095"/>
    </location>
</feature>
<dbReference type="SUPFAM" id="SSF56219">
    <property type="entry name" value="DNase I-like"/>
    <property type="match status" value="1"/>
</dbReference>
<dbReference type="OrthoDB" id="416454at2759"/>
<dbReference type="Proteomes" id="UP001652660">
    <property type="component" value="Chromosome 3e"/>
</dbReference>
<dbReference type="Gene3D" id="3.30.420.10">
    <property type="entry name" value="Ribonuclease H-like superfamily/Ribonuclease H"/>
    <property type="match status" value="1"/>
</dbReference>
<dbReference type="SUPFAM" id="SSF53098">
    <property type="entry name" value="Ribonuclease H-like"/>
    <property type="match status" value="1"/>
</dbReference>
<evidence type="ECO:0000313" key="3">
    <source>
        <dbReference type="Proteomes" id="UP001652660"/>
    </source>
</evidence>
<sequence>MLEGEQGVRDTQQAATGQLILLHNSELGSLVVHLSGREEVPHDEQGDIDIELSTVAGNLSPRLVDRQQRVGESAVVALNIDQSQAVERESKQARGKGVRARIPSDRQLRSATSSHNSFQCSVEERRELWSNLVADKLSSLPWCIGGDFNVIMAPHEKRGGRPFAVTEGVEFMSFLEEAGVFDVGFSGPSFTLLVNGKCLDFSAAISVVHLARHPSDHAPLKISFASRIDNKPRSFRFLNVWRTKPDLLEVIRHAWGQETSGSPLRVLCSKLLATRRAIQVWNKQCFGNVFDAVREAEQAVQRAEEAVDHDDSEAGQVELRKAQAKLRYALSIEEQYWSQKARVKWLRSGDHNSRYFHAVVRQRRAQGMIHQIKKSNGDWVDTDAEIASEAITYFSNLFAGPLEATSDMLHLIPPLITAEDNRMFEAVPTIEEVHQVVRAMDGDSAAGPDGFTELPRFITSTSIVLVPKVSNPQDLSQFRPISLCNFFNKLLSRILADRVTSVLPRIISPKQSGFVKGRNISENYLLAQEMVSGIRKKVRGGNIVLKLDMSKAYGRVSWLHIIGVLRRFGFGERFIDRVWWLLSNVWFSVIINGSSHGFFKSMRGLRQGDPLSPALFIIGAEVLSRGLNALMVQLGFLGFKVPYGCPSITHLAFADDVLIFANGSSSSLKDIMQVLEIYQRCSGQLISAQKSGYLVHPSLSLARRRVIERVTGFTWQPFPIRYLGFPLYFGRCKSSYYGAVCQSILGRVLSWKSKFLSAGGKMVLIKHVWSSMPVPLLSAAVIPTSVFKSIEQNGPSLSSRDEVDGFGGLEAYVEREATRGTFHGDIVPSILQYPVPDGGCADEVIWVPSTFGTFTLASAFRDVRQARNTSVVFSKVWHPRLPLKVSFYMLRLLVERLPLPDALCILGFHLPSKCFCCHGASEESIEHVFASGHVASEARNKAVFEGEQMRSTVICQSIFSEVKSIVEIHFKQKLGVQTFCQLFDWSNLTTRVFDFKLVRWEAKPMGGLVLNTDGCSKGNPGVGGGGGVLRDSTGMPLVVFSVFFGETTCLRAETLALLIGLQTCVHRGFINLWVQSDSLVLVGVLQRRIQCPWQI</sequence>
<dbReference type="InterPro" id="IPR043502">
    <property type="entry name" value="DNA/RNA_pol_sf"/>
</dbReference>
<dbReference type="InterPro" id="IPR052343">
    <property type="entry name" value="Retrotransposon-Effector_Assoc"/>
</dbReference>
<dbReference type="InterPro" id="IPR002156">
    <property type="entry name" value="RNaseH_domain"/>
</dbReference>
<dbReference type="InterPro" id="IPR012337">
    <property type="entry name" value="RNaseH-like_sf"/>
</dbReference>
<dbReference type="Gene3D" id="3.60.10.10">
    <property type="entry name" value="Endonuclease/exonuclease/phosphatase"/>
    <property type="match status" value="1"/>
</dbReference>
<dbReference type="PROSITE" id="PS50879">
    <property type="entry name" value="RNASE_H_1"/>
    <property type="match status" value="1"/>
</dbReference>
<dbReference type="GO" id="GO:0004523">
    <property type="term" value="F:RNA-DNA hybrid ribonuclease activity"/>
    <property type="evidence" value="ECO:0007669"/>
    <property type="project" value="InterPro"/>
</dbReference>
<dbReference type="CDD" id="cd01650">
    <property type="entry name" value="RT_nLTR_like"/>
    <property type="match status" value="1"/>
</dbReference>
<gene>
    <name evidence="4" type="primary">LOC113737492</name>
</gene>
<dbReference type="InterPro" id="IPR000477">
    <property type="entry name" value="RT_dom"/>
</dbReference>
<accession>A0A6P6X0Q0</accession>
<protein>
    <recommendedName>
        <fullName evidence="5">Reverse transcriptase domain-containing protein</fullName>
    </recommendedName>
</protein>
<keyword evidence="3" id="KW-1185">Reference proteome</keyword>
<dbReference type="Pfam" id="PF00078">
    <property type="entry name" value="RVT_1"/>
    <property type="match status" value="1"/>
</dbReference>
<evidence type="ECO:0008006" key="5">
    <source>
        <dbReference type="Google" id="ProtNLM"/>
    </source>
</evidence>
<proteinExistence type="predicted"/>